<dbReference type="EMBL" id="JAJDLA010000136">
    <property type="protein sequence ID" value="MCB8606611.1"/>
    <property type="molecule type" value="Genomic_DNA"/>
</dbReference>
<reference evidence="2" key="1">
    <citation type="submission" date="2021-10" db="EMBL/GenBank/DDBJ databases">
        <title>Collection of gut derived symbiotic bacterial strains cultured from healthy donors.</title>
        <authorList>
            <person name="Lin H."/>
            <person name="Littmann E."/>
            <person name="Kohout C."/>
            <person name="Pamer E.G."/>
        </authorList>
    </citation>
    <scope>NUCLEOTIDE SEQUENCE</scope>
    <source>
        <strain evidence="2">DFI.4.35</strain>
    </source>
</reference>
<organism evidence="2 3">
    <name type="scientific">Veillonella nakazawae</name>
    <dbReference type="NCBI Taxonomy" id="2682456"/>
    <lineage>
        <taxon>Bacteria</taxon>
        <taxon>Bacillati</taxon>
        <taxon>Bacillota</taxon>
        <taxon>Negativicutes</taxon>
        <taxon>Veillonellales</taxon>
        <taxon>Veillonellaceae</taxon>
        <taxon>Veillonella</taxon>
    </lineage>
</organism>
<keyword evidence="1" id="KW-0472">Membrane</keyword>
<name>A0AB35HFG2_9FIRM</name>
<protein>
    <submittedName>
        <fullName evidence="2">Uncharacterized protein</fullName>
    </submittedName>
</protein>
<dbReference type="AlphaFoldDB" id="A0AB35HFG2"/>
<feature type="transmembrane region" description="Helical" evidence="1">
    <location>
        <begin position="12"/>
        <end position="34"/>
    </location>
</feature>
<accession>A0AB35HFG2</accession>
<keyword evidence="1" id="KW-0812">Transmembrane</keyword>
<feature type="non-terminal residue" evidence="2">
    <location>
        <position position="1"/>
    </location>
</feature>
<evidence type="ECO:0000313" key="3">
    <source>
        <dbReference type="Proteomes" id="UP001198010"/>
    </source>
</evidence>
<feature type="transmembrane region" description="Helical" evidence="1">
    <location>
        <begin position="54"/>
        <end position="73"/>
    </location>
</feature>
<comment type="caution">
    <text evidence="2">The sequence shown here is derived from an EMBL/GenBank/DDBJ whole genome shotgun (WGS) entry which is preliminary data.</text>
</comment>
<evidence type="ECO:0000313" key="2">
    <source>
        <dbReference type="EMBL" id="MCB8606611.1"/>
    </source>
</evidence>
<feature type="non-terminal residue" evidence="2">
    <location>
        <position position="74"/>
    </location>
</feature>
<dbReference type="Proteomes" id="UP001198010">
    <property type="component" value="Unassembled WGS sequence"/>
</dbReference>
<keyword evidence="1" id="KW-1133">Transmembrane helix</keyword>
<evidence type="ECO:0000256" key="1">
    <source>
        <dbReference type="SAM" id="Phobius"/>
    </source>
</evidence>
<proteinExistence type="predicted"/>
<gene>
    <name evidence="2" type="ORF">LJD63_10150</name>
</gene>
<sequence>KKGKVKFSKLIKIFIVGFIFVFILVGGIGAYRVIKTTSFYSYPEYANYIYNKNYVGLAVYVFFHYLTIGFENLL</sequence>
<dbReference type="RefSeq" id="WP_227283886.1">
    <property type="nucleotide sequence ID" value="NZ_JAJDLA010000136.1"/>
</dbReference>